<dbReference type="Pfam" id="PF25459">
    <property type="entry name" value="AIM3_BBC1_C"/>
    <property type="match status" value="1"/>
</dbReference>
<name>A0ABZ0ILJ2_9BACT</name>
<organism evidence="3 4">
    <name type="scientific">Imperialibacter roseus</name>
    <dbReference type="NCBI Taxonomy" id="1324217"/>
    <lineage>
        <taxon>Bacteria</taxon>
        <taxon>Pseudomonadati</taxon>
        <taxon>Bacteroidota</taxon>
        <taxon>Cytophagia</taxon>
        <taxon>Cytophagales</taxon>
        <taxon>Flammeovirgaceae</taxon>
        <taxon>Imperialibacter</taxon>
    </lineage>
</organism>
<dbReference type="RefSeq" id="WP_317487242.1">
    <property type="nucleotide sequence ID" value="NZ_CP136051.1"/>
</dbReference>
<dbReference type="Proteomes" id="UP001302349">
    <property type="component" value="Chromosome"/>
</dbReference>
<protein>
    <recommendedName>
        <fullName evidence="2">BBC1/AIM3 cysteine proteinase-fold domain-containing protein</fullName>
    </recommendedName>
</protein>
<gene>
    <name evidence="3" type="ORF">RT717_15230</name>
</gene>
<dbReference type="EMBL" id="CP136051">
    <property type="protein sequence ID" value="WOK04432.1"/>
    <property type="molecule type" value="Genomic_DNA"/>
</dbReference>
<reference evidence="3 4" key="1">
    <citation type="journal article" date="2023" name="Microbiol. Resour. Announc.">
        <title>Complete Genome Sequence of Imperialibacter roseus strain P4T.</title>
        <authorList>
            <person name="Tizabi D.R."/>
            <person name="Bachvaroff T."/>
            <person name="Hill R.T."/>
        </authorList>
    </citation>
    <scope>NUCLEOTIDE SEQUENCE [LARGE SCALE GENOMIC DNA]</scope>
    <source>
        <strain evidence="3 4">P4T</strain>
    </source>
</reference>
<keyword evidence="4" id="KW-1185">Reference proteome</keyword>
<feature type="domain" description="BBC1/AIM3 cysteine proteinase-fold" evidence="2">
    <location>
        <begin position="24"/>
        <end position="159"/>
    </location>
</feature>
<accession>A0ABZ0ILJ2</accession>
<proteinExistence type="predicted"/>
<evidence type="ECO:0000259" key="2">
    <source>
        <dbReference type="Pfam" id="PF25459"/>
    </source>
</evidence>
<dbReference type="InterPro" id="IPR057402">
    <property type="entry name" value="AIM3_BBC1_C"/>
</dbReference>
<evidence type="ECO:0000313" key="3">
    <source>
        <dbReference type="EMBL" id="WOK04432.1"/>
    </source>
</evidence>
<keyword evidence="1" id="KW-0732">Signal</keyword>
<evidence type="ECO:0000256" key="1">
    <source>
        <dbReference type="SAM" id="SignalP"/>
    </source>
</evidence>
<sequence length="161" mass="18139">MKKLALLLLLSSFTFKAELPELNAKIITYLDSVMGKKVDRGECWDLAAGALAYSGAYFDRSSMKTVTIYGRELNYKKEEVLPGDLIQFENVELAWKDGNTTYKETMGQHTAVVYKVNGPLNYEIAHQNTGQWGKKVGVSNLNLNNLAKGKLWIYRPIKEKG</sequence>
<feature type="chain" id="PRO_5045269636" description="BBC1/AIM3 cysteine proteinase-fold domain-containing protein" evidence="1">
    <location>
        <begin position="18"/>
        <end position="161"/>
    </location>
</feature>
<feature type="signal peptide" evidence="1">
    <location>
        <begin position="1"/>
        <end position="17"/>
    </location>
</feature>
<evidence type="ECO:0000313" key="4">
    <source>
        <dbReference type="Proteomes" id="UP001302349"/>
    </source>
</evidence>